<gene>
    <name evidence="7" type="ORF">QPJ95_02275</name>
</gene>
<dbReference type="GO" id="GO:0032259">
    <property type="term" value="P:methylation"/>
    <property type="evidence" value="ECO:0007669"/>
    <property type="project" value="UniProtKB-KW"/>
</dbReference>
<proteinExistence type="predicted"/>
<keyword evidence="3" id="KW-0808">Transferase</keyword>
<dbReference type="Pfam" id="PF00145">
    <property type="entry name" value="DNA_methylase"/>
    <property type="match status" value="1"/>
</dbReference>
<dbReference type="GO" id="GO:0003677">
    <property type="term" value="F:DNA binding"/>
    <property type="evidence" value="ECO:0007669"/>
    <property type="project" value="TreeGrafter"/>
</dbReference>
<dbReference type="InterPro" id="IPR050390">
    <property type="entry name" value="C5-Methyltransferase"/>
</dbReference>
<evidence type="ECO:0000256" key="1">
    <source>
        <dbReference type="ARBA" id="ARBA00011975"/>
    </source>
</evidence>
<evidence type="ECO:0000256" key="6">
    <source>
        <dbReference type="ARBA" id="ARBA00047422"/>
    </source>
</evidence>
<dbReference type="AlphaFoldDB" id="A0A9Y2P789"/>
<organism evidence="7 8">
    <name type="scientific">Parasedimentitalea psychrophila</name>
    <dbReference type="NCBI Taxonomy" id="2997337"/>
    <lineage>
        <taxon>Bacteria</taxon>
        <taxon>Pseudomonadati</taxon>
        <taxon>Pseudomonadota</taxon>
        <taxon>Alphaproteobacteria</taxon>
        <taxon>Rhodobacterales</taxon>
        <taxon>Paracoccaceae</taxon>
        <taxon>Parasedimentitalea</taxon>
    </lineage>
</organism>
<sequence length="239" mass="26634">MAPALGLKWLWVAALALHQANHPDTIHLDSNIWEVEPDVILMENVEEFKTWGPVDEDGQPIKEFADLTFELWMTRLKKAGYKKKWGELRACDFGDPTIRKRFFMVARRDGRPIVWPKPSHGDPYVVGLPGGQTTAPSVRRFNTGATGSQQGVIAPWFAKYYGTGDGARSGGPLHTVTVKDRVGHMQAELAVPEFSTEHHQRARQVAEFLRSQASGTEADLSLSPSRPPNTWWSISVCGC</sequence>
<dbReference type="Proteomes" id="UP001238334">
    <property type="component" value="Chromosome"/>
</dbReference>
<evidence type="ECO:0000256" key="2">
    <source>
        <dbReference type="ARBA" id="ARBA00022603"/>
    </source>
</evidence>
<dbReference type="GO" id="GO:0003886">
    <property type="term" value="F:DNA (cytosine-5-)-methyltransferase activity"/>
    <property type="evidence" value="ECO:0007669"/>
    <property type="project" value="UniProtKB-EC"/>
</dbReference>
<accession>A0A9Y2P789</accession>
<dbReference type="GO" id="GO:0044027">
    <property type="term" value="P:negative regulation of gene expression via chromosomal CpG island methylation"/>
    <property type="evidence" value="ECO:0007669"/>
    <property type="project" value="TreeGrafter"/>
</dbReference>
<dbReference type="InterPro" id="IPR001525">
    <property type="entry name" value="C5_MeTfrase"/>
</dbReference>
<comment type="catalytic activity">
    <reaction evidence="6">
        <text>a 2'-deoxycytidine in DNA + S-adenosyl-L-methionine = a 5-methyl-2'-deoxycytidine in DNA + S-adenosyl-L-homocysteine + H(+)</text>
        <dbReference type="Rhea" id="RHEA:13681"/>
        <dbReference type="Rhea" id="RHEA-COMP:11369"/>
        <dbReference type="Rhea" id="RHEA-COMP:11370"/>
        <dbReference type="ChEBI" id="CHEBI:15378"/>
        <dbReference type="ChEBI" id="CHEBI:57856"/>
        <dbReference type="ChEBI" id="CHEBI:59789"/>
        <dbReference type="ChEBI" id="CHEBI:85452"/>
        <dbReference type="ChEBI" id="CHEBI:85454"/>
        <dbReference type="EC" id="2.1.1.37"/>
    </reaction>
</comment>
<name>A0A9Y2P789_9RHOB</name>
<protein>
    <recommendedName>
        <fullName evidence="1">DNA (cytosine-5-)-methyltransferase</fullName>
        <ecNumber evidence="1">2.1.1.37</ecNumber>
    </recommendedName>
</protein>
<reference evidence="7 8" key="1">
    <citation type="submission" date="2023-06" db="EMBL/GenBank/DDBJ databases">
        <title>Parasedimentitalea psychrophila sp. nov., a psychrophilic bacterium isolated from deep-sea sediment.</title>
        <authorList>
            <person name="Li A."/>
        </authorList>
    </citation>
    <scope>NUCLEOTIDE SEQUENCE [LARGE SCALE GENOMIC DNA]</scope>
    <source>
        <strain evidence="7 8">QS115</strain>
    </source>
</reference>
<dbReference type="PANTHER" id="PTHR10629:SF52">
    <property type="entry name" value="DNA (CYTOSINE-5)-METHYLTRANSFERASE 1"/>
    <property type="match status" value="1"/>
</dbReference>
<evidence type="ECO:0000256" key="5">
    <source>
        <dbReference type="ARBA" id="ARBA00022747"/>
    </source>
</evidence>
<dbReference type="EC" id="2.1.1.37" evidence="1"/>
<dbReference type="PANTHER" id="PTHR10629">
    <property type="entry name" value="CYTOSINE-SPECIFIC METHYLTRANSFERASE"/>
    <property type="match status" value="1"/>
</dbReference>
<evidence type="ECO:0000313" key="7">
    <source>
        <dbReference type="EMBL" id="WIY25788.1"/>
    </source>
</evidence>
<dbReference type="KEGG" id="ppso:QPJ95_02275"/>
<keyword evidence="4" id="KW-0949">S-adenosyl-L-methionine</keyword>
<dbReference type="RefSeq" id="WP_270921076.1">
    <property type="nucleotide sequence ID" value="NZ_CP127247.1"/>
</dbReference>
<dbReference type="Gene3D" id="3.40.50.150">
    <property type="entry name" value="Vaccinia Virus protein VP39"/>
    <property type="match status" value="1"/>
</dbReference>
<keyword evidence="5" id="KW-0680">Restriction system</keyword>
<dbReference type="EMBL" id="CP127247">
    <property type="protein sequence ID" value="WIY25788.1"/>
    <property type="molecule type" value="Genomic_DNA"/>
</dbReference>
<evidence type="ECO:0000313" key="8">
    <source>
        <dbReference type="Proteomes" id="UP001238334"/>
    </source>
</evidence>
<dbReference type="SUPFAM" id="SSF53335">
    <property type="entry name" value="S-adenosyl-L-methionine-dependent methyltransferases"/>
    <property type="match status" value="1"/>
</dbReference>
<evidence type="ECO:0000256" key="3">
    <source>
        <dbReference type="ARBA" id="ARBA00022679"/>
    </source>
</evidence>
<dbReference type="GO" id="GO:0009307">
    <property type="term" value="P:DNA restriction-modification system"/>
    <property type="evidence" value="ECO:0007669"/>
    <property type="project" value="UniProtKB-KW"/>
</dbReference>
<dbReference type="InterPro" id="IPR029063">
    <property type="entry name" value="SAM-dependent_MTases_sf"/>
</dbReference>
<evidence type="ECO:0000256" key="4">
    <source>
        <dbReference type="ARBA" id="ARBA00022691"/>
    </source>
</evidence>
<keyword evidence="8" id="KW-1185">Reference proteome</keyword>
<keyword evidence="2 7" id="KW-0489">Methyltransferase</keyword>